<reference evidence="12 13" key="2">
    <citation type="journal article" date="2012" name="Proc. Natl. Acad. Sci. U.S.A.">
        <title>Antigenic diversity is generated by distinct evolutionary mechanisms in African trypanosome species.</title>
        <authorList>
            <person name="Jackson A.P."/>
            <person name="Berry A."/>
            <person name="Aslett M."/>
            <person name="Allison H.C."/>
            <person name="Burton P."/>
            <person name="Vavrova-Anderson J."/>
            <person name="Brown R."/>
            <person name="Browne H."/>
            <person name="Corton N."/>
            <person name="Hauser H."/>
            <person name="Gamble J."/>
            <person name="Gilderthorp R."/>
            <person name="Marcello L."/>
            <person name="McQuillan J."/>
            <person name="Otto T.D."/>
            <person name="Quail M.A."/>
            <person name="Sanders M.J."/>
            <person name="van Tonder A."/>
            <person name="Ginger M.L."/>
            <person name="Field M.C."/>
            <person name="Barry J.D."/>
            <person name="Hertz-Fowler C."/>
            <person name="Berriman M."/>
        </authorList>
    </citation>
    <scope>NUCLEOTIDE SEQUENCE [LARGE SCALE GENOMIC DNA]</scope>
    <source>
        <strain evidence="12 13">IL3000</strain>
    </source>
</reference>
<feature type="region of interest" description="Disordered" evidence="9">
    <location>
        <begin position="259"/>
        <end position="324"/>
    </location>
</feature>
<accession>F9W986</accession>
<evidence type="ECO:0000256" key="1">
    <source>
        <dbReference type="ARBA" id="ARBA00002523"/>
    </source>
</evidence>
<dbReference type="EMBL" id="CAEQ01001280">
    <property type="protein sequence ID" value="CCD13777.1"/>
    <property type="molecule type" value="Genomic_DNA"/>
</dbReference>
<evidence type="ECO:0000256" key="7">
    <source>
        <dbReference type="ARBA" id="ARBA00023180"/>
    </source>
</evidence>
<dbReference type="GO" id="GO:0098552">
    <property type="term" value="C:side of membrane"/>
    <property type="evidence" value="ECO:0007669"/>
    <property type="project" value="UniProtKB-KW"/>
</dbReference>
<dbReference type="Proteomes" id="UP000000702">
    <property type="component" value="Unassembled WGS sequence"/>
</dbReference>
<dbReference type="InterPro" id="IPR025932">
    <property type="entry name" value="Trypano_VSG_B_N_dom"/>
</dbReference>
<comment type="subcellular location">
    <subcellularLocation>
        <location evidence="2">Cell membrane</location>
        <topology evidence="2">Lipid-anchor</topology>
        <topology evidence="2">GPI-anchor</topology>
    </subcellularLocation>
</comment>
<sequence>MMTMMVWMVMIVFFGVVAGEEKKNYNEAEHKALCDLLRVAVDKWGEVEKRVPTDPLRKALETTLFGYGTVGTLETLKSGLPSDYNDVEGTDSPRSNWCGQPLSGQYQDSYPRWPGYSAPHDVVCLCTAGSHGWPINKTGKLCAQDKDTLKTDSEWWSGTNNTHKKDAIGNTWEVTVKRCLSGSSQEKDLKKALKKFTDEIKHKIEGGENFYVLGENGSDYIESPCNGSPRNGLCVMYHPNDTDTKTWWKDLDEALEKDEQIQKQREEKERRRQKENAEKKDSAQKEAPSAHITTNQTDQQHTGSTPTDKLRRLNPTSGTPISRPSSWLLSAILLI</sequence>
<evidence type="ECO:0000256" key="2">
    <source>
        <dbReference type="ARBA" id="ARBA00004609"/>
    </source>
</evidence>
<gene>
    <name evidence="12" type="ORF">TCIL3000_0_44780</name>
</gene>
<keyword evidence="3" id="KW-1003">Cell membrane</keyword>
<reference evidence="13" key="1">
    <citation type="submission" date="2011-07" db="EMBL/GenBank/DDBJ databases">
        <title>Divergent evolution of antigenic variation in African trypanosomes.</title>
        <authorList>
            <person name="Jackson A.P."/>
            <person name="Berry A."/>
            <person name="Allison H.C."/>
            <person name="Burton P."/>
            <person name="Anderson J."/>
            <person name="Aslett M."/>
            <person name="Brown R."/>
            <person name="Corton N."/>
            <person name="Harris D."/>
            <person name="Hauser H."/>
            <person name="Gamble J."/>
            <person name="Gilderthorp R."/>
            <person name="McQuillan J."/>
            <person name="Quail M.A."/>
            <person name="Sanders M."/>
            <person name="Van Tonder A."/>
            <person name="Ginger M.L."/>
            <person name="Donelson J.E."/>
            <person name="Field M.C."/>
            <person name="Barry J.D."/>
            <person name="Berriman M."/>
            <person name="Hertz-Fowler C."/>
        </authorList>
    </citation>
    <scope>NUCLEOTIDE SEQUENCE [LARGE SCALE GENOMIC DNA]</scope>
    <source>
        <strain evidence="13">IL3000</strain>
    </source>
</reference>
<evidence type="ECO:0000256" key="5">
    <source>
        <dbReference type="ARBA" id="ARBA00022729"/>
    </source>
</evidence>
<evidence type="ECO:0000313" key="13">
    <source>
        <dbReference type="Proteomes" id="UP000000702"/>
    </source>
</evidence>
<dbReference type="VEuPathDB" id="TriTrypDB:TcIL3000_0_44780"/>
<organism evidence="12 13">
    <name type="scientific">Trypanosoma congolense (strain IL3000)</name>
    <dbReference type="NCBI Taxonomy" id="1068625"/>
    <lineage>
        <taxon>Eukaryota</taxon>
        <taxon>Discoba</taxon>
        <taxon>Euglenozoa</taxon>
        <taxon>Kinetoplastea</taxon>
        <taxon>Metakinetoplastina</taxon>
        <taxon>Trypanosomatida</taxon>
        <taxon>Trypanosomatidae</taxon>
        <taxon>Trypanosoma</taxon>
        <taxon>Nannomonas</taxon>
    </lineage>
</organism>
<proteinExistence type="predicted"/>
<evidence type="ECO:0000256" key="8">
    <source>
        <dbReference type="ARBA" id="ARBA00023288"/>
    </source>
</evidence>
<evidence type="ECO:0000256" key="9">
    <source>
        <dbReference type="SAM" id="MobiDB-lite"/>
    </source>
</evidence>
<keyword evidence="7" id="KW-0325">Glycoprotein</keyword>
<keyword evidence="4" id="KW-0336">GPI-anchor</keyword>
<feature type="compositionally biased region" description="Basic and acidic residues" evidence="9">
    <location>
        <begin position="259"/>
        <end position="284"/>
    </location>
</feature>
<dbReference type="GO" id="GO:0005886">
    <property type="term" value="C:plasma membrane"/>
    <property type="evidence" value="ECO:0007669"/>
    <property type="project" value="UniProtKB-SubCell"/>
</dbReference>
<comment type="function">
    <text evidence="1">VSG forms a coat on the surface of the parasite. The trypanosome evades the immune response of the host by expressing a series of antigenically distinct VSGs from an estimated 1000 VSG genes.</text>
</comment>
<evidence type="ECO:0000313" key="12">
    <source>
        <dbReference type="EMBL" id="CCD13777.1"/>
    </source>
</evidence>
<dbReference type="AlphaFoldDB" id="F9W986"/>
<dbReference type="Pfam" id="PF13206">
    <property type="entry name" value="VSG_B"/>
    <property type="match status" value="1"/>
</dbReference>
<feature type="domain" description="Trypanosome variant surface glycoprotein B-type N-terminal" evidence="11">
    <location>
        <begin position="53"/>
        <end position="272"/>
    </location>
</feature>
<keyword evidence="5 10" id="KW-0732">Signal</keyword>
<name>F9W986_TRYCI</name>
<evidence type="ECO:0000256" key="4">
    <source>
        <dbReference type="ARBA" id="ARBA00022622"/>
    </source>
</evidence>
<feature type="compositionally biased region" description="Polar residues" evidence="9">
    <location>
        <begin position="314"/>
        <end position="324"/>
    </location>
</feature>
<protein>
    <submittedName>
        <fullName evidence="12">Variant surface glycoprotein</fullName>
    </submittedName>
</protein>
<keyword evidence="6" id="KW-0472">Membrane</keyword>
<evidence type="ECO:0000256" key="10">
    <source>
        <dbReference type="SAM" id="SignalP"/>
    </source>
</evidence>
<feature type="chain" id="PRO_5003389987" evidence="10">
    <location>
        <begin position="20"/>
        <end position="335"/>
    </location>
</feature>
<evidence type="ECO:0000256" key="6">
    <source>
        <dbReference type="ARBA" id="ARBA00023136"/>
    </source>
</evidence>
<evidence type="ECO:0000256" key="3">
    <source>
        <dbReference type="ARBA" id="ARBA00022475"/>
    </source>
</evidence>
<comment type="caution">
    <text evidence="12">The sequence shown here is derived from an EMBL/GenBank/DDBJ whole genome shotgun (WGS) entry which is preliminary data.</text>
</comment>
<evidence type="ECO:0000259" key="11">
    <source>
        <dbReference type="Pfam" id="PF13206"/>
    </source>
</evidence>
<feature type="signal peptide" evidence="10">
    <location>
        <begin position="1"/>
        <end position="19"/>
    </location>
</feature>
<keyword evidence="13" id="KW-1185">Reference proteome</keyword>
<keyword evidence="8" id="KW-0449">Lipoprotein</keyword>
<feature type="compositionally biased region" description="Polar residues" evidence="9">
    <location>
        <begin position="291"/>
        <end position="307"/>
    </location>
</feature>